<dbReference type="InterPro" id="IPR006026">
    <property type="entry name" value="Peptidase_Metallo"/>
</dbReference>
<protein>
    <recommendedName>
        <fullName evidence="3">Metalloendopeptidase</fullName>
        <ecNumber evidence="3">3.4.24.-</ecNumber>
    </recommendedName>
</protein>
<feature type="signal peptide" evidence="3">
    <location>
        <begin position="1"/>
        <end position="16"/>
    </location>
</feature>
<dbReference type="PANTHER" id="PTHR10127">
    <property type="entry name" value="DISCOIDIN, CUB, EGF, LAMININ , AND ZINC METALLOPROTEASE DOMAIN CONTAINING"/>
    <property type="match status" value="1"/>
</dbReference>
<evidence type="ECO:0000259" key="4">
    <source>
        <dbReference type="PROSITE" id="PS51864"/>
    </source>
</evidence>
<dbReference type="PANTHER" id="PTHR10127:SF880">
    <property type="entry name" value="ZINC METALLOPROTEINASE NAS-5"/>
    <property type="match status" value="1"/>
</dbReference>
<dbReference type="GO" id="GO:0008270">
    <property type="term" value="F:zinc ion binding"/>
    <property type="evidence" value="ECO:0007669"/>
    <property type="project" value="InterPro"/>
</dbReference>
<sequence length="155" mass="17802">MKVVLVLFVFAASSMSQELWNQYPENGNYIVPYKFTGTYSSEERSMITAAMQKIAGNTCVEFRLRTNEDEFVEIINKEDGSCGANVGRIGENRIYLESNNNVNCMDAKTIMVNLLHSLGLSRENQRVDRDKYINVHFENMADPNLRFFLAERDPK</sequence>
<keyword evidence="3" id="KW-0862">Zinc</keyword>
<feature type="domain" description="Peptidase M12A" evidence="4">
    <location>
        <begin position="13"/>
        <end position="155"/>
    </location>
</feature>
<keyword evidence="6" id="KW-1185">Reference proteome</keyword>
<feature type="disulfide bond" evidence="2">
    <location>
        <begin position="82"/>
        <end position="104"/>
    </location>
</feature>
<dbReference type="PROSITE" id="PS51864">
    <property type="entry name" value="ASTACIN"/>
    <property type="match status" value="1"/>
</dbReference>
<dbReference type="GO" id="GO:0006508">
    <property type="term" value="P:proteolysis"/>
    <property type="evidence" value="ECO:0007669"/>
    <property type="project" value="UniProtKB-KW"/>
</dbReference>
<dbReference type="SUPFAM" id="SSF55486">
    <property type="entry name" value="Metalloproteases ('zincins'), catalytic domain"/>
    <property type="match status" value="1"/>
</dbReference>
<keyword evidence="3" id="KW-0479">Metal-binding</keyword>
<keyword evidence="3" id="KW-0482">Metalloprotease</keyword>
<keyword evidence="3" id="KW-0378">Hydrolase</keyword>
<keyword evidence="3" id="KW-0645">Protease</keyword>
<dbReference type="PRINTS" id="PR00480">
    <property type="entry name" value="ASTACIN"/>
</dbReference>
<organism evidence="5 6">
    <name type="scientific">Cylicocyclus nassatus</name>
    <name type="common">Nematode worm</name>
    <dbReference type="NCBI Taxonomy" id="53992"/>
    <lineage>
        <taxon>Eukaryota</taxon>
        <taxon>Metazoa</taxon>
        <taxon>Ecdysozoa</taxon>
        <taxon>Nematoda</taxon>
        <taxon>Chromadorea</taxon>
        <taxon>Rhabditida</taxon>
        <taxon>Rhabditina</taxon>
        <taxon>Rhabditomorpha</taxon>
        <taxon>Strongyloidea</taxon>
        <taxon>Strongylidae</taxon>
        <taxon>Cylicocyclus</taxon>
    </lineage>
</organism>
<dbReference type="Gene3D" id="3.40.390.10">
    <property type="entry name" value="Collagenase (Catalytic Domain)"/>
    <property type="match status" value="1"/>
</dbReference>
<feature type="chain" id="PRO_5041481660" description="Metalloendopeptidase" evidence="3">
    <location>
        <begin position="17"/>
        <end position="155"/>
    </location>
</feature>
<evidence type="ECO:0000313" key="5">
    <source>
        <dbReference type="EMBL" id="CAJ0598868.1"/>
    </source>
</evidence>
<evidence type="ECO:0000256" key="2">
    <source>
        <dbReference type="PROSITE-ProRule" id="PRU01211"/>
    </source>
</evidence>
<reference evidence="5" key="1">
    <citation type="submission" date="2023-07" db="EMBL/GenBank/DDBJ databases">
        <authorList>
            <consortium name="CYATHOMIX"/>
        </authorList>
    </citation>
    <scope>NUCLEOTIDE SEQUENCE</scope>
    <source>
        <strain evidence="5">N/A</strain>
    </source>
</reference>
<evidence type="ECO:0000313" key="6">
    <source>
        <dbReference type="Proteomes" id="UP001176961"/>
    </source>
</evidence>
<dbReference type="GO" id="GO:0004222">
    <property type="term" value="F:metalloendopeptidase activity"/>
    <property type="evidence" value="ECO:0007669"/>
    <property type="project" value="UniProtKB-UniRule"/>
</dbReference>
<dbReference type="Pfam" id="PF01400">
    <property type="entry name" value="Astacin"/>
    <property type="match status" value="1"/>
</dbReference>
<dbReference type="EMBL" id="CATQJL010000223">
    <property type="protein sequence ID" value="CAJ0598868.1"/>
    <property type="molecule type" value="Genomic_DNA"/>
</dbReference>
<dbReference type="InterPro" id="IPR024079">
    <property type="entry name" value="MetalloPept_cat_dom_sf"/>
</dbReference>
<dbReference type="Proteomes" id="UP001176961">
    <property type="component" value="Unassembled WGS sequence"/>
</dbReference>
<dbReference type="InterPro" id="IPR001506">
    <property type="entry name" value="Peptidase_M12A"/>
</dbReference>
<dbReference type="SMART" id="SM00235">
    <property type="entry name" value="ZnMc"/>
    <property type="match status" value="1"/>
</dbReference>
<keyword evidence="3" id="KW-0732">Signal</keyword>
<proteinExistence type="predicted"/>
<dbReference type="EC" id="3.4.24.-" evidence="3"/>
<comment type="caution">
    <text evidence="5">The sequence shown here is derived from an EMBL/GenBank/DDBJ whole genome shotgun (WGS) entry which is preliminary data.</text>
</comment>
<evidence type="ECO:0000256" key="3">
    <source>
        <dbReference type="RuleBase" id="RU361183"/>
    </source>
</evidence>
<comment type="cofactor">
    <cofactor evidence="3">
        <name>Zn(2+)</name>
        <dbReference type="ChEBI" id="CHEBI:29105"/>
    </cofactor>
    <text evidence="3">Binds 1 zinc ion per subunit.</text>
</comment>
<keyword evidence="1 2" id="KW-1015">Disulfide bond</keyword>
<evidence type="ECO:0000256" key="1">
    <source>
        <dbReference type="ARBA" id="ARBA00023157"/>
    </source>
</evidence>
<comment type="caution">
    <text evidence="2">Lacks conserved residue(s) required for the propagation of feature annotation.</text>
</comment>
<dbReference type="AlphaFoldDB" id="A0AA36GVJ2"/>
<gene>
    <name evidence="5" type="ORF">CYNAS_LOCUS10851</name>
</gene>
<name>A0AA36GVJ2_CYLNA</name>
<accession>A0AA36GVJ2</accession>